<dbReference type="Proteomes" id="UP000317650">
    <property type="component" value="Chromosome 3"/>
</dbReference>
<dbReference type="AlphaFoldDB" id="A0A4S8J7S5"/>
<sequence length="59" mass="6230">MAGPPRVPISWGSTDATPARFASGVRSLLGYGRVPSPVPSSPPFALDRPIPPQFISQEI</sequence>
<protein>
    <submittedName>
        <fullName evidence="2">Uncharacterized protein</fullName>
    </submittedName>
</protein>
<comment type="caution">
    <text evidence="2">The sequence shown here is derived from an EMBL/GenBank/DDBJ whole genome shotgun (WGS) entry which is preliminary data.</text>
</comment>
<evidence type="ECO:0000313" key="3">
    <source>
        <dbReference type="Proteomes" id="UP000317650"/>
    </source>
</evidence>
<organism evidence="2 3">
    <name type="scientific">Musa balbisiana</name>
    <name type="common">Banana</name>
    <dbReference type="NCBI Taxonomy" id="52838"/>
    <lineage>
        <taxon>Eukaryota</taxon>
        <taxon>Viridiplantae</taxon>
        <taxon>Streptophyta</taxon>
        <taxon>Embryophyta</taxon>
        <taxon>Tracheophyta</taxon>
        <taxon>Spermatophyta</taxon>
        <taxon>Magnoliopsida</taxon>
        <taxon>Liliopsida</taxon>
        <taxon>Zingiberales</taxon>
        <taxon>Musaceae</taxon>
        <taxon>Musa</taxon>
    </lineage>
</organism>
<evidence type="ECO:0000313" key="2">
    <source>
        <dbReference type="EMBL" id="THU57505.1"/>
    </source>
</evidence>
<evidence type="ECO:0000256" key="1">
    <source>
        <dbReference type="SAM" id="MobiDB-lite"/>
    </source>
</evidence>
<gene>
    <name evidence="2" type="ORF">C4D60_Mb03t04240</name>
</gene>
<feature type="region of interest" description="Disordered" evidence="1">
    <location>
        <begin position="39"/>
        <end position="59"/>
    </location>
</feature>
<proteinExistence type="predicted"/>
<name>A0A4S8J7S5_MUSBA</name>
<dbReference type="EMBL" id="PYDT01000006">
    <property type="protein sequence ID" value="THU57505.1"/>
    <property type="molecule type" value="Genomic_DNA"/>
</dbReference>
<accession>A0A4S8J7S5</accession>
<keyword evidence="3" id="KW-1185">Reference proteome</keyword>
<reference evidence="2 3" key="1">
    <citation type="journal article" date="2019" name="Nat. Plants">
        <title>Genome sequencing of Musa balbisiana reveals subgenome evolution and function divergence in polyploid bananas.</title>
        <authorList>
            <person name="Yao X."/>
        </authorList>
    </citation>
    <scope>NUCLEOTIDE SEQUENCE [LARGE SCALE GENOMIC DNA]</scope>
    <source>
        <strain evidence="3">cv. DH-PKW</strain>
        <tissue evidence="2">Leaves</tissue>
    </source>
</reference>